<protein>
    <recommendedName>
        <fullName evidence="3">histidine kinase</fullName>
        <ecNumber evidence="3">2.7.13.3</ecNumber>
    </recommendedName>
</protein>
<evidence type="ECO:0000256" key="13">
    <source>
        <dbReference type="ARBA" id="ARBA00023136"/>
    </source>
</evidence>
<evidence type="ECO:0000256" key="9">
    <source>
        <dbReference type="ARBA" id="ARBA00022777"/>
    </source>
</evidence>
<dbReference type="Pfam" id="PF00512">
    <property type="entry name" value="HisKA"/>
    <property type="match status" value="1"/>
</dbReference>
<dbReference type="AlphaFoldDB" id="A0A2S7VYW1"/>
<evidence type="ECO:0000256" key="2">
    <source>
        <dbReference type="ARBA" id="ARBA00004651"/>
    </source>
</evidence>
<reference evidence="16 17" key="1">
    <citation type="submission" date="2016-12" db="EMBL/GenBank/DDBJ databases">
        <title>Diversity of luminous bacteria.</title>
        <authorList>
            <person name="Yoshizawa S."/>
            <person name="Kogure K."/>
        </authorList>
    </citation>
    <scope>NUCLEOTIDE SEQUENCE [LARGE SCALE GENOMIC DNA]</scope>
    <source>
        <strain evidence="16 17">LC1-200</strain>
    </source>
</reference>
<keyword evidence="11 14" id="KW-1133">Transmembrane helix</keyword>
<sequence length="416" mass="48317">MDKATVSKLHKYPSLYQKVGLSVSVMAFSMFVLFWIVIYIAENQLEVISLHHWLDKESSQYQIDYKKMGEKAPLPNNSEFKSYWSQNSLPDWLKPYRKPGFYEHLRGTEDKHFIVFKHPSGKGLMYVVYQDDADDYLDEYESSLHYFTFIFGVLLSLLMGGYSFYFIRSLSHPFEQIKQKIGQMQPDQTEFTIDTQYNETRTIEQALLDSKRAISHYFQREQEFSRFASHELRTPIMVIQGSTELLDKVPNQPKIAKKAINRLHQASEDMKILTETFLLLGKQHIEPQHFVICDIEAELSKQLTVMKPLFAKQDTSYQLTLSCNTPISAPLSFITIIINNLIKNAFSYSVGDIIIKLSKNTLMITNRHDGNELYNQGYGCGLVIVQRICERMNWPYNITNDNISFTVSVIFLPPNN</sequence>
<dbReference type="OrthoDB" id="9121563at2"/>
<feature type="domain" description="Histidine kinase" evidence="15">
    <location>
        <begin position="227"/>
        <end position="416"/>
    </location>
</feature>
<evidence type="ECO:0000256" key="3">
    <source>
        <dbReference type="ARBA" id="ARBA00012438"/>
    </source>
</evidence>
<dbReference type="SMART" id="SM00388">
    <property type="entry name" value="HisKA"/>
    <property type="match status" value="1"/>
</dbReference>
<keyword evidence="13 14" id="KW-0472">Membrane</keyword>
<keyword evidence="10" id="KW-0067">ATP-binding</keyword>
<dbReference type="PANTHER" id="PTHR45528:SF1">
    <property type="entry name" value="SENSOR HISTIDINE KINASE CPXA"/>
    <property type="match status" value="1"/>
</dbReference>
<evidence type="ECO:0000256" key="7">
    <source>
        <dbReference type="ARBA" id="ARBA00022692"/>
    </source>
</evidence>
<dbReference type="EC" id="2.7.13.3" evidence="3"/>
<proteinExistence type="predicted"/>
<evidence type="ECO:0000256" key="1">
    <source>
        <dbReference type="ARBA" id="ARBA00000085"/>
    </source>
</evidence>
<dbReference type="GO" id="GO:0005524">
    <property type="term" value="F:ATP binding"/>
    <property type="evidence" value="ECO:0007669"/>
    <property type="project" value="UniProtKB-KW"/>
</dbReference>
<evidence type="ECO:0000313" key="17">
    <source>
        <dbReference type="Proteomes" id="UP000238730"/>
    </source>
</evidence>
<keyword evidence="6" id="KW-0808">Transferase</keyword>
<dbReference type="InterPro" id="IPR003661">
    <property type="entry name" value="HisK_dim/P_dom"/>
</dbReference>
<keyword evidence="9 16" id="KW-0418">Kinase</keyword>
<evidence type="ECO:0000256" key="12">
    <source>
        <dbReference type="ARBA" id="ARBA00023012"/>
    </source>
</evidence>
<dbReference type="CDD" id="cd00082">
    <property type="entry name" value="HisKA"/>
    <property type="match status" value="1"/>
</dbReference>
<dbReference type="InterPro" id="IPR005467">
    <property type="entry name" value="His_kinase_dom"/>
</dbReference>
<evidence type="ECO:0000256" key="5">
    <source>
        <dbReference type="ARBA" id="ARBA00022553"/>
    </source>
</evidence>
<evidence type="ECO:0000256" key="14">
    <source>
        <dbReference type="SAM" id="Phobius"/>
    </source>
</evidence>
<dbReference type="GO" id="GO:0000155">
    <property type="term" value="F:phosphorelay sensor kinase activity"/>
    <property type="evidence" value="ECO:0007669"/>
    <property type="project" value="InterPro"/>
</dbReference>
<evidence type="ECO:0000313" key="16">
    <source>
        <dbReference type="EMBL" id="PQJ67289.1"/>
    </source>
</evidence>
<feature type="transmembrane region" description="Helical" evidence="14">
    <location>
        <begin position="21"/>
        <end position="41"/>
    </location>
</feature>
<dbReference type="Proteomes" id="UP000238730">
    <property type="component" value="Unassembled WGS sequence"/>
</dbReference>
<dbReference type="GO" id="GO:0005886">
    <property type="term" value="C:plasma membrane"/>
    <property type="evidence" value="ECO:0007669"/>
    <property type="project" value="UniProtKB-SubCell"/>
</dbReference>
<evidence type="ECO:0000256" key="8">
    <source>
        <dbReference type="ARBA" id="ARBA00022741"/>
    </source>
</evidence>
<accession>A0A2S7VYW1</accession>
<keyword evidence="5" id="KW-0597">Phosphoprotein</keyword>
<comment type="caution">
    <text evidence="16">The sequence shown here is derived from an EMBL/GenBank/DDBJ whole genome shotgun (WGS) entry which is preliminary data.</text>
</comment>
<feature type="transmembrane region" description="Helical" evidence="14">
    <location>
        <begin position="144"/>
        <end position="167"/>
    </location>
</feature>
<dbReference type="RefSeq" id="WP_105060516.1">
    <property type="nucleotide sequence ID" value="NZ_MSCJ01000001.1"/>
</dbReference>
<dbReference type="SUPFAM" id="SSF47384">
    <property type="entry name" value="Homodimeric domain of signal transducing histidine kinase"/>
    <property type="match status" value="1"/>
</dbReference>
<organism evidence="16 17">
    <name type="scientific">Photobacterium angustum</name>
    <dbReference type="NCBI Taxonomy" id="661"/>
    <lineage>
        <taxon>Bacteria</taxon>
        <taxon>Pseudomonadati</taxon>
        <taxon>Pseudomonadota</taxon>
        <taxon>Gammaproteobacteria</taxon>
        <taxon>Vibrionales</taxon>
        <taxon>Vibrionaceae</taxon>
        <taxon>Photobacterium</taxon>
    </lineage>
</organism>
<comment type="catalytic activity">
    <reaction evidence="1">
        <text>ATP + protein L-histidine = ADP + protein N-phospho-L-histidine.</text>
        <dbReference type="EC" id="2.7.13.3"/>
    </reaction>
</comment>
<keyword evidence="7 14" id="KW-0812">Transmembrane</keyword>
<dbReference type="InterPro" id="IPR050398">
    <property type="entry name" value="HssS/ArlS-like"/>
</dbReference>
<comment type="subcellular location">
    <subcellularLocation>
        <location evidence="2">Cell membrane</location>
        <topology evidence="2">Multi-pass membrane protein</topology>
    </subcellularLocation>
</comment>
<name>A0A2S7VYW1_PHOAN</name>
<evidence type="ECO:0000256" key="4">
    <source>
        <dbReference type="ARBA" id="ARBA00022475"/>
    </source>
</evidence>
<keyword evidence="4" id="KW-1003">Cell membrane</keyword>
<dbReference type="InterPro" id="IPR036097">
    <property type="entry name" value="HisK_dim/P_sf"/>
</dbReference>
<keyword evidence="12" id="KW-0902">Two-component regulatory system</keyword>
<evidence type="ECO:0000259" key="15">
    <source>
        <dbReference type="PROSITE" id="PS50109"/>
    </source>
</evidence>
<evidence type="ECO:0000256" key="11">
    <source>
        <dbReference type="ARBA" id="ARBA00022989"/>
    </source>
</evidence>
<dbReference type="SUPFAM" id="SSF55874">
    <property type="entry name" value="ATPase domain of HSP90 chaperone/DNA topoisomerase II/histidine kinase"/>
    <property type="match status" value="1"/>
</dbReference>
<evidence type="ECO:0000256" key="6">
    <source>
        <dbReference type="ARBA" id="ARBA00022679"/>
    </source>
</evidence>
<evidence type="ECO:0000256" key="10">
    <source>
        <dbReference type="ARBA" id="ARBA00022840"/>
    </source>
</evidence>
<keyword evidence="8" id="KW-0547">Nucleotide-binding</keyword>
<dbReference type="InterPro" id="IPR036890">
    <property type="entry name" value="HATPase_C_sf"/>
</dbReference>
<dbReference type="EMBL" id="MSCJ01000001">
    <property type="protein sequence ID" value="PQJ67289.1"/>
    <property type="molecule type" value="Genomic_DNA"/>
</dbReference>
<dbReference type="Gene3D" id="1.10.287.130">
    <property type="match status" value="1"/>
</dbReference>
<dbReference type="PROSITE" id="PS50109">
    <property type="entry name" value="HIS_KIN"/>
    <property type="match status" value="1"/>
</dbReference>
<gene>
    <name evidence="16" type="ORF">BTO08_07660</name>
</gene>
<dbReference type="PANTHER" id="PTHR45528">
    <property type="entry name" value="SENSOR HISTIDINE KINASE CPXA"/>
    <property type="match status" value="1"/>
</dbReference>